<dbReference type="AlphaFoldDB" id="A0A8K0XTB9"/>
<gene>
    <name evidence="2" type="ORF">BXZ70DRAFT_904678</name>
</gene>
<accession>A0A8K0XTB9</accession>
<evidence type="ECO:0000313" key="3">
    <source>
        <dbReference type="Proteomes" id="UP000813824"/>
    </source>
</evidence>
<name>A0A8K0XTB9_9AGAR</name>
<dbReference type="Proteomes" id="UP000813824">
    <property type="component" value="Unassembled WGS sequence"/>
</dbReference>
<evidence type="ECO:0000313" key="2">
    <source>
        <dbReference type="EMBL" id="KAH8104478.1"/>
    </source>
</evidence>
<comment type="caution">
    <text evidence="2">The sequence shown here is derived from an EMBL/GenBank/DDBJ whole genome shotgun (WGS) entry which is preliminary data.</text>
</comment>
<proteinExistence type="predicted"/>
<evidence type="ECO:0000256" key="1">
    <source>
        <dbReference type="SAM" id="Coils"/>
    </source>
</evidence>
<feature type="coiled-coil region" evidence="1">
    <location>
        <begin position="125"/>
        <end position="152"/>
    </location>
</feature>
<dbReference type="EMBL" id="JAEVFJ010000005">
    <property type="protein sequence ID" value="KAH8104478.1"/>
    <property type="molecule type" value="Genomic_DNA"/>
</dbReference>
<reference evidence="2" key="1">
    <citation type="journal article" date="2021" name="New Phytol.">
        <title>Evolutionary innovations through gain and loss of genes in the ectomycorrhizal Boletales.</title>
        <authorList>
            <person name="Wu G."/>
            <person name="Miyauchi S."/>
            <person name="Morin E."/>
            <person name="Kuo A."/>
            <person name="Drula E."/>
            <person name="Varga T."/>
            <person name="Kohler A."/>
            <person name="Feng B."/>
            <person name="Cao Y."/>
            <person name="Lipzen A."/>
            <person name="Daum C."/>
            <person name="Hundley H."/>
            <person name="Pangilinan J."/>
            <person name="Johnson J."/>
            <person name="Barry K."/>
            <person name="LaButti K."/>
            <person name="Ng V."/>
            <person name="Ahrendt S."/>
            <person name="Min B."/>
            <person name="Choi I.G."/>
            <person name="Park H."/>
            <person name="Plett J.M."/>
            <person name="Magnuson J."/>
            <person name="Spatafora J.W."/>
            <person name="Nagy L.G."/>
            <person name="Henrissat B."/>
            <person name="Grigoriev I.V."/>
            <person name="Yang Z.L."/>
            <person name="Xu J."/>
            <person name="Martin F.M."/>
        </authorList>
    </citation>
    <scope>NUCLEOTIDE SEQUENCE</scope>
    <source>
        <strain evidence="2">KKN 215</strain>
    </source>
</reference>
<keyword evidence="3" id="KW-1185">Reference proteome</keyword>
<keyword evidence="1" id="KW-0175">Coiled coil</keyword>
<protein>
    <submittedName>
        <fullName evidence="2">Uncharacterized protein</fullName>
    </submittedName>
</protein>
<sequence length="178" mass="20980">MPFVFLARYQMEFAESVPLEVERFPLLSFLFIDFITIQQSSKGQSFITRLLFTGEKGAERLTLSMYLDVQNPSHRFFSGSLFALTNGWLFYLLMSGYAPFKYHLWTEGVTTILMDHYQRHNVLGYNVVMEMLEEIEKENENEDEKYGDYDNTHLSELEWVPISWLSWLKSTCSHNTLN</sequence>
<organism evidence="2 3">
    <name type="scientific">Cristinia sonorae</name>
    <dbReference type="NCBI Taxonomy" id="1940300"/>
    <lineage>
        <taxon>Eukaryota</taxon>
        <taxon>Fungi</taxon>
        <taxon>Dikarya</taxon>
        <taxon>Basidiomycota</taxon>
        <taxon>Agaricomycotina</taxon>
        <taxon>Agaricomycetes</taxon>
        <taxon>Agaricomycetidae</taxon>
        <taxon>Agaricales</taxon>
        <taxon>Pleurotineae</taxon>
        <taxon>Stephanosporaceae</taxon>
        <taxon>Cristinia</taxon>
    </lineage>
</organism>